<dbReference type="Proteomes" id="UP000515153">
    <property type="component" value="Chromosome I"/>
</dbReference>
<dbReference type="Pfam" id="PF20253">
    <property type="entry name" value="DUF6604"/>
    <property type="match status" value="1"/>
</dbReference>
<dbReference type="InterPro" id="IPR046539">
    <property type="entry name" value="DUF6604"/>
</dbReference>
<reference evidence="4" key="3">
    <citation type="submission" date="2025-08" db="UniProtKB">
        <authorList>
            <consortium name="RefSeq"/>
        </authorList>
    </citation>
    <scope>IDENTIFICATION</scope>
    <source>
        <strain evidence="4">NI907</strain>
    </source>
</reference>
<dbReference type="RefSeq" id="XP_030982182.1">
    <property type="nucleotide sequence ID" value="XM_031126610.1"/>
</dbReference>
<reference evidence="3 4" key="1">
    <citation type="journal article" date="2019" name="Mol. Biol. Evol.">
        <title>Blast fungal genomes show frequent chromosomal changes, gene gains and losses, and effector gene turnover.</title>
        <authorList>
            <person name="Gomez Luciano L.B."/>
            <person name="Jason Tsai I."/>
            <person name="Chuma I."/>
            <person name="Tosa Y."/>
            <person name="Chen Y.H."/>
            <person name="Li J.Y."/>
            <person name="Li M.Y."/>
            <person name="Jade Lu M.Y."/>
            <person name="Nakayashiki H."/>
            <person name="Li W.H."/>
        </authorList>
    </citation>
    <scope>NUCLEOTIDE SEQUENCE [LARGE SCALE GENOMIC DNA]</scope>
    <source>
        <strain evidence="3 4">NI907</strain>
    </source>
</reference>
<reference evidence="4" key="2">
    <citation type="submission" date="2019-10" db="EMBL/GenBank/DDBJ databases">
        <authorList>
            <consortium name="NCBI Genome Project"/>
        </authorList>
    </citation>
    <scope>NUCLEOTIDE SEQUENCE</scope>
    <source>
        <strain evidence="4">NI907</strain>
    </source>
</reference>
<feature type="domain" description="DUF6604" evidence="2">
    <location>
        <begin position="10"/>
        <end position="288"/>
    </location>
</feature>
<gene>
    <name evidence="4" type="ORF">PgNI_06588</name>
</gene>
<proteinExistence type="predicted"/>
<dbReference type="GeneID" id="41961519"/>
<feature type="compositionally biased region" description="Acidic residues" evidence="1">
    <location>
        <begin position="173"/>
        <end position="184"/>
    </location>
</feature>
<keyword evidence="3" id="KW-1185">Reference proteome</keyword>
<dbReference type="InterPro" id="IPR016864">
    <property type="entry name" value="UCP028035"/>
</dbReference>
<evidence type="ECO:0000313" key="4">
    <source>
        <dbReference type="RefSeq" id="XP_030982182.1"/>
    </source>
</evidence>
<dbReference type="KEGG" id="pgri:PgNI_06588"/>
<name>A0A6P8B4R2_PYRGI</name>
<dbReference type="AlphaFoldDB" id="A0A6P8B4R2"/>
<dbReference type="PANTHER" id="PTHR38795">
    <property type="entry name" value="DUF6604 DOMAIN-CONTAINING PROTEIN"/>
    <property type="match status" value="1"/>
</dbReference>
<accession>A0A6P8B4R2</accession>
<protein>
    <recommendedName>
        <fullName evidence="2">DUF6604 domain-containing protein</fullName>
    </recommendedName>
</protein>
<sequence length="881" mass="99616">MQESQNQYLAYKQDTRYLLRWIICNYNEILRSQTAKEQQEAETKPKLTGEVTVKELVAMATCIGTQKIAVPSSIFKCLRAVINARTMVAETYKSIPSSDGERDEQVEESNASHAYFIQALATIFSSLGGDEYLESLTGTTDGQVAEPQVPSLSNMFSNLDTNRTTTSNHSSREEEDAVLTDEETEPSKNKKVSSRGKKGKKNKKEDKAAEQDRLRPLEAYKLLEFNEDGEPADYMLAVLHLCRDWIQLRERLGNSWQAVIHRGHNIAGVAASCHFATAMIRESEMAIFVDFPGLETFQNVFTTIARGNQAMPGMFVMQSAEFQGTNKESTITKQELLDPREQFMVNVYEDLVDFLTDYRCTQSGKPTKRMAKKLQGWNPELNLAEATAEERLVWRRCYTINWLYDFVNFFSSVVIKHHLRKTGKDKSQLEMDQVDWLSTGPWFENRKLFGLVEFGGSITKLAMQKPGAAIHEAIAPSLVFQLQCLVDSFVASRGLVYHPFQGAVLRQPNPDFYPQRDIDAFLDRENRKKGKGYLATAVRLNPWVETNSRPNPNIDNVDAFADSFREWLGRCPFDYTEAGLPSSRSSPDGSYHALWDLSPYLCGVGLLEALDIAHCHFIAIWDVNMRPAILIHLYNMLKNSGNLAAPVPALEFLIESMGEAFFNGAAPSTDFQRHYEGLLARQMSQPRIRRQERALRDANRRQDLMAYLDPSNNIIMNKAGLATCYRRARWNRISNADVPHDSSYDLLSFCTAELESNLSTRDLHGVMSVVFSHYQFHCEKPYMAINWPRMGAAVSLVASKLTADVRESHRTLFNDQFRNGPAFYDFEGVAAMMKSALSGKDDGILKTISESLAKQQNQLRLPLYWVTSTVYASTPGASDSC</sequence>
<dbReference type="PIRSF" id="PIRSF028035">
    <property type="entry name" value="UCP028035"/>
    <property type="match status" value="1"/>
</dbReference>
<dbReference type="PANTHER" id="PTHR38795:SF1">
    <property type="entry name" value="DUF6604 DOMAIN-CONTAINING PROTEIN"/>
    <property type="match status" value="1"/>
</dbReference>
<organism evidence="3 4">
    <name type="scientific">Pyricularia grisea</name>
    <name type="common">Crabgrass-specific blast fungus</name>
    <name type="synonym">Magnaporthe grisea</name>
    <dbReference type="NCBI Taxonomy" id="148305"/>
    <lineage>
        <taxon>Eukaryota</taxon>
        <taxon>Fungi</taxon>
        <taxon>Dikarya</taxon>
        <taxon>Ascomycota</taxon>
        <taxon>Pezizomycotina</taxon>
        <taxon>Sordariomycetes</taxon>
        <taxon>Sordariomycetidae</taxon>
        <taxon>Magnaporthales</taxon>
        <taxon>Pyriculariaceae</taxon>
        <taxon>Pyricularia</taxon>
    </lineage>
</organism>
<evidence type="ECO:0000313" key="3">
    <source>
        <dbReference type="Proteomes" id="UP000515153"/>
    </source>
</evidence>
<evidence type="ECO:0000259" key="2">
    <source>
        <dbReference type="Pfam" id="PF20253"/>
    </source>
</evidence>
<feature type="region of interest" description="Disordered" evidence="1">
    <location>
        <begin position="152"/>
        <end position="211"/>
    </location>
</feature>
<feature type="compositionally biased region" description="Basic residues" evidence="1">
    <location>
        <begin position="189"/>
        <end position="202"/>
    </location>
</feature>
<evidence type="ECO:0000256" key="1">
    <source>
        <dbReference type="SAM" id="MobiDB-lite"/>
    </source>
</evidence>